<dbReference type="OrthoDB" id="6059266at2"/>
<evidence type="ECO:0000313" key="2">
    <source>
        <dbReference type="Proteomes" id="UP000308917"/>
    </source>
</evidence>
<dbReference type="EMBL" id="STFG01000003">
    <property type="protein sequence ID" value="THU03980.1"/>
    <property type="molecule type" value="Genomic_DNA"/>
</dbReference>
<organism evidence="1 2">
    <name type="scientific">Lampropedia puyangensis</name>
    <dbReference type="NCBI Taxonomy" id="1330072"/>
    <lineage>
        <taxon>Bacteria</taxon>
        <taxon>Pseudomonadati</taxon>
        <taxon>Pseudomonadota</taxon>
        <taxon>Betaproteobacteria</taxon>
        <taxon>Burkholderiales</taxon>
        <taxon>Comamonadaceae</taxon>
        <taxon>Lampropedia</taxon>
    </lineage>
</organism>
<keyword evidence="2" id="KW-1185">Reference proteome</keyword>
<sequence>MNPPSTLQIESTKRNKRKRWLDAPAPQRLWLILQEDLQLLVAWCKDDALTRKRQSLLALAGATGIEHAEALCERLLREGWVERKESLIGGVWQWDAIVWRDLPTLKQLLGLSSKEQRQNARSQVLAVHRAQVLAFKDQVSAELLKMAEQALETVGATAIAFDVLERRLNLLVAVLRWHRQGAQGSRRDFSLFATQAQTINTTKAISTADWLWLEHVFPLQALGVNSFMPLWWMGGQACLHWPSEMTSNAQSLSLGMLAFASLPTADIRRAMQLQTSASYWWLIENRASFERQCMLRAQADPFAGEYFADGMPLLVFMPGRVSTDWQATMRHLLKLAPLPLRISVDLDPAGLEMAHHISPLWIERGLNWQCKHMDAVMLQTAKQHWPLNAYDLAVIERLENNVQVPDVLKTLGQAMRASGRKLEQEGWL</sequence>
<dbReference type="Proteomes" id="UP000308917">
    <property type="component" value="Unassembled WGS sequence"/>
</dbReference>
<accession>A0A4S8F904</accession>
<evidence type="ECO:0000313" key="1">
    <source>
        <dbReference type="EMBL" id="THU03980.1"/>
    </source>
</evidence>
<protein>
    <recommendedName>
        <fullName evidence="3">DUF2399 domain-containing protein</fullName>
    </recommendedName>
</protein>
<dbReference type="AlphaFoldDB" id="A0A4S8F904"/>
<dbReference type="RefSeq" id="WP_136572545.1">
    <property type="nucleotide sequence ID" value="NZ_STFG01000003.1"/>
</dbReference>
<proteinExistence type="predicted"/>
<name>A0A4S8F904_9BURK</name>
<reference evidence="1 2" key="1">
    <citation type="journal article" date="2015" name="Antonie Van Leeuwenhoek">
        <title>Lampropedia puyangensis sp. nov., isolated from symptomatic bark of Populus ? euramericana canker and emended description of Lampropedia hyalina (Ehrenberg 1832) Lee et al. 2004.</title>
        <authorList>
            <person name="Li Y."/>
            <person name="Wang T."/>
            <person name="Piao C.G."/>
            <person name="Wang L.F."/>
            <person name="Tian G.Z."/>
            <person name="Zhu T.H."/>
            <person name="Guo M.W."/>
        </authorList>
    </citation>
    <scope>NUCLEOTIDE SEQUENCE [LARGE SCALE GENOMIC DNA]</scope>
    <source>
        <strain evidence="1 2">2-bin</strain>
    </source>
</reference>
<comment type="caution">
    <text evidence="1">The sequence shown here is derived from an EMBL/GenBank/DDBJ whole genome shotgun (WGS) entry which is preliminary data.</text>
</comment>
<evidence type="ECO:0008006" key="3">
    <source>
        <dbReference type="Google" id="ProtNLM"/>
    </source>
</evidence>
<gene>
    <name evidence="1" type="ORF">E9531_04410</name>
</gene>